<gene>
    <name evidence="4" type="ORF">GCM10009668_35250</name>
</gene>
<organism evidence="4 5">
    <name type="scientific">Nocardioides dubius</name>
    <dbReference type="NCBI Taxonomy" id="317019"/>
    <lineage>
        <taxon>Bacteria</taxon>
        <taxon>Bacillati</taxon>
        <taxon>Actinomycetota</taxon>
        <taxon>Actinomycetes</taxon>
        <taxon>Propionibacteriales</taxon>
        <taxon>Nocardioidaceae</taxon>
        <taxon>Nocardioides</taxon>
    </lineage>
</organism>
<evidence type="ECO:0000256" key="2">
    <source>
        <dbReference type="SAM" id="Phobius"/>
    </source>
</evidence>
<evidence type="ECO:0000256" key="1">
    <source>
        <dbReference type="SAM" id="MobiDB-lite"/>
    </source>
</evidence>
<feature type="compositionally biased region" description="Low complexity" evidence="1">
    <location>
        <begin position="336"/>
        <end position="348"/>
    </location>
</feature>
<dbReference type="EMBL" id="BAAALG010000013">
    <property type="protein sequence ID" value="GAA1111140.1"/>
    <property type="molecule type" value="Genomic_DNA"/>
</dbReference>
<evidence type="ECO:0000313" key="4">
    <source>
        <dbReference type="EMBL" id="GAA1111140.1"/>
    </source>
</evidence>
<dbReference type="InterPro" id="IPR043725">
    <property type="entry name" value="DUF5667"/>
</dbReference>
<feature type="domain" description="DUF5667" evidence="3">
    <location>
        <begin position="112"/>
        <end position="220"/>
    </location>
</feature>
<keyword evidence="5" id="KW-1185">Reference proteome</keyword>
<reference evidence="5" key="1">
    <citation type="journal article" date="2019" name="Int. J. Syst. Evol. Microbiol.">
        <title>The Global Catalogue of Microorganisms (GCM) 10K type strain sequencing project: providing services to taxonomists for standard genome sequencing and annotation.</title>
        <authorList>
            <consortium name="The Broad Institute Genomics Platform"/>
            <consortium name="The Broad Institute Genome Sequencing Center for Infectious Disease"/>
            <person name="Wu L."/>
            <person name="Ma J."/>
        </authorList>
    </citation>
    <scope>NUCLEOTIDE SEQUENCE [LARGE SCALE GENOMIC DNA]</scope>
    <source>
        <strain evidence="5">JCM 13008</strain>
    </source>
</reference>
<evidence type="ECO:0000259" key="3">
    <source>
        <dbReference type="Pfam" id="PF18915"/>
    </source>
</evidence>
<dbReference type="Pfam" id="PF18915">
    <property type="entry name" value="DUF5667"/>
    <property type="match status" value="1"/>
</dbReference>
<feature type="transmembrane region" description="Helical" evidence="2">
    <location>
        <begin position="89"/>
        <end position="108"/>
    </location>
</feature>
<accession>A0ABP4ELR6</accession>
<comment type="caution">
    <text evidence="4">The sequence shown here is derived from an EMBL/GenBank/DDBJ whole genome shotgun (WGS) entry which is preliminary data.</text>
</comment>
<sequence>MISLTPAARRAEEFAAQLEGRSSRTPARDADLLELVGTLRAMPAPAPRPEFVSALRAELMAEAEVALSETSRKLALPASSSPRKRDRKVAVAAGAIALIGVTSSMAVASQSALPGDALYPIKRALEGATTTLQVNDGAKADQLLDNANSRLSEVKRLSARSDRSAQVPATLREFNEQSDSAADLLIEEFEKTGDKKNVEKLRNFAAASIEELTELGRRLPASVSDSLTEAVGNLVRIDDLAAQVCPDCSGSLPDLPEPVTDGFSDDIAKLLGRLGDPSKVSVEDPREAAAPEGSEEPTAPTTQAPPTEPSTTPGTGEEKPKNEKPKGIGDVLVGNEGLLGPEGPIIGGVVDPLLGGLLGGLLGAPDKDADK</sequence>
<feature type="compositionally biased region" description="Low complexity" evidence="1">
    <location>
        <begin position="296"/>
        <end position="315"/>
    </location>
</feature>
<keyword evidence="2" id="KW-0812">Transmembrane</keyword>
<protein>
    <submittedName>
        <fullName evidence="4">DUF5667 domain-containing protein</fullName>
    </submittedName>
</protein>
<feature type="compositionally biased region" description="Basic and acidic residues" evidence="1">
    <location>
        <begin position="316"/>
        <end position="327"/>
    </location>
</feature>
<dbReference type="RefSeq" id="WP_343996181.1">
    <property type="nucleotide sequence ID" value="NZ_BAAALG010000013.1"/>
</dbReference>
<keyword evidence="2" id="KW-0472">Membrane</keyword>
<dbReference type="Proteomes" id="UP001501581">
    <property type="component" value="Unassembled WGS sequence"/>
</dbReference>
<proteinExistence type="predicted"/>
<keyword evidence="2" id="KW-1133">Transmembrane helix</keyword>
<name>A0ABP4ELR6_9ACTN</name>
<feature type="region of interest" description="Disordered" evidence="1">
    <location>
        <begin position="274"/>
        <end position="348"/>
    </location>
</feature>
<evidence type="ECO:0000313" key="5">
    <source>
        <dbReference type="Proteomes" id="UP001501581"/>
    </source>
</evidence>